<evidence type="ECO:0000313" key="6">
    <source>
        <dbReference type="EMBL" id="HAE46976.1"/>
    </source>
</evidence>
<evidence type="ECO:0000313" key="7">
    <source>
        <dbReference type="EMBL" id="KYO52407.1"/>
    </source>
</evidence>
<dbReference type="GO" id="GO:0046872">
    <property type="term" value="F:metal ion binding"/>
    <property type="evidence" value="ECO:0007669"/>
    <property type="project" value="UniProtKB-KW"/>
</dbReference>
<evidence type="ECO:0000256" key="4">
    <source>
        <dbReference type="ARBA" id="ARBA00023014"/>
    </source>
</evidence>
<keyword evidence="3" id="KW-0408">Iron</keyword>
<dbReference type="OrthoDB" id="9800776at2"/>
<dbReference type="PANTHER" id="PTHR21496">
    <property type="entry name" value="FERREDOXIN-RELATED"/>
    <property type="match status" value="1"/>
</dbReference>
<evidence type="ECO:0000313" key="9">
    <source>
        <dbReference type="Proteomes" id="UP000257706"/>
    </source>
</evidence>
<dbReference type="OMA" id="HLWAFDE"/>
<protein>
    <submittedName>
        <fullName evidence="7">Damage-inducible protein CinA</fullName>
    </submittedName>
</protein>
<evidence type="ECO:0000256" key="1">
    <source>
        <dbReference type="ARBA" id="ARBA00022714"/>
    </source>
</evidence>
<dbReference type="EMBL" id="DMAI01000098">
    <property type="protein sequence ID" value="HAE46976.1"/>
    <property type="molecule type" value="Genomic_DNA"/>
</dbReference>
<dbReference type="Proteomes" id="UP000075787">
    <property type="component" value="Unassembled WGS sequence"/>
</dbReference>
<keyword evidence="2" id="KW-0479">Metal-binding</keyword>
<keyword evidence="4" id="KW-0411">Iron-sulfur</keyword>
<dbReference type="EMBL" id="LPZR01000156">
    <property type="protein sequence ID" value="KYO52407.1"/>
    <property type="molecule type" value="Genomic_DNA"/>
</dbReference>
<evidence type="ECO:0000256" key="3">
    <source>
        <dbReference type="ARBA" id="ARBA00023004"/>
    </source>
</evidence>
<dbReference type="Pfam" id="PF00355">
    <property type="entry name" value="Rieske"/>
    <property type="match status" value="1"/>
</dbReference>
<dbReference type="GO" id="GO:0051537">
    <property type="term" value="F:2 iron, 2 sulfur cluster binding"/>
    <property type="evidence" value="ECO:0007669"/>
    <property type="project" value="UniProtKB-KW"/>
</dbReference>
<evidence type="ECO:0000313" key="8">
    <source>
        <dbReference type="Proteomes" id="UP000075787"/>
    </source>
</evidence>
<evidence type="ECO:0000259" key="5">
    <source>
        <dbReference type="PROSITE" id="PS51296"/>
    </source>
</evidence>
<organism evidence="7 8">
    <name type="scientific">Tistrella mobilis</name>
    <dbReference type="NCBI Taxonomy" id="171437"/>
    <lineage>
        <taxon>Bacteria</taxon>
        <taxon>Pseudomonadati</taxon>
        <taxon>Pseudomonadota</taxon>
        <taxon>Alphaproteobacteria</taxon>
        <taxon>Geminicoccales</taxon>
        <taxon>Geminicoccaceae</taxon>
        <taxon>Tistrella</taxon>
    </lineage>
</organism>
<name>A0A161R3M2_9PROT</name>
<dbReference type="RefSeq" id="WP_014752877.1">
    <property type="nucleotide sequence ID" value="NZ_CP121011.1"/>
</dbReference>
<feature type="domain" description="Rieske" evidence="5">
    <location>
        <begin position="7"/>
        <end position="104"/>
    </location>
</feature>
<keyword evidence="1" id="KW-0001">2Fe-2S</keyword>
<dbReference type="GeneID" id="97239332"/>
<gene>
    <name evidence="7" type="ORF">AUP44_05330</name>
    <name evidence="6" type="ORF">DCK97_06115</name>
</gene>
<dbReference type="InterPro" id="IPR017941">
    <property type="entry name" value="Rieske_2Fe-2S"/>
</dbReference>
<dbReference type="PANTHER" id="PTHR21496:SF23">
    <property type="entry name" value="3-PHENYLPROPIONATE_CINNAMIC ACID DIOXYGENASE FERREDOXIN SUBUNIT"/>
    <property type="match status" value="1"/>
</dbReference>
<dbReference type="Proteomes" id="UP000257706">
    <property type="component" value="Unassembled WGS sequence"/>
</dbReference>
<reference evidence="7 8" key="1">
    <citation type="submission" date="2015-12" db="EMBL/GenBank/DDBJ databases">
        <title>Genome sequence of Tistrella mobilis MCCC 1A02139.</title>
        <authorList>
            <person name="Lu L."/>
            <person name="Lai Q."/>
            <person name="Shao Z."/>
            <person name="Qian P."/>
        </authorList>
    </citation>
    <scope>NUCLEOTIDE SEQUENCE [LARGE SCALE GENOMIC DNA]</scope>
    <source>
        <strain evidence="7 8">MCCC 1A02139</strain>
    </source>
</reference>
<dbReference type="Gene3D" id="2.102.10.10">
    <property type="entry name" value="Rieske [2Fe-2S] iron-sulphur domain"/>
    <property type="match status" value="1"/>
</dbReference>
<dbReference type="SUPFAM" id="SSF50022">
    <property type="entry name" value="ISP domain"/>
    <property type="match status" value="1"/>
</dbReference>
<dbReference type="AlphaFoldDB" id="A0A161R3M2"/>
<sequence>MTDTTLIRLCDAADLAEGEVLKIEIDGRKPLAATLVDGVVHVFDDTCPHAEESLSKGWVEDGRVVCPVHFAEFDLADGSVHNAPAGCGKLRAYAAELRDGAVFASLG</sequence>
<dbReference type="InterPro" id="IPR036922">
    <property type="entry name" value="Rieske_2Fe-2S_sf"/>
</dbReference>
<proteinExistence type="predicted"/>
<dbReference type="PROSITE" id="PS51296">
    <property type="entry name" value="RIESKE"/>
    <property type="match status" value="1"/>
</dbReference>
<accession>A0A161R3M2</accession>
<comment type="caution">
    <text evidence="7">The sequence shown here is derived from an EMBL/GenBank/DDBJ whole genome shotgun (WGS) entry which is preliminary data.</text>
</comment>
<reference evidence="6 9" key="2">
    <citation type="journal article" date="2018" name="Nat. Biotechnol.">
        <title>A standardized bacterial taxonomy based on genome phylogeny substantially revises the tree of life.</title>
        <authorList>
            <person name="Parks D.H."/>
            <person name="Chuvochina M."/>
            <person name="Waite D.W."/>
            <person name="Rinke C."/>
            <person name="Skarshewski A."/>
            <person name="Chaumeil P.A."/>
            <person name="Hugenholtz P."/>
        </authorList>
    </citation>
    <scope>NUCLEOTIDE SEQUENCE [LARGE SCALE GENOMIC DNA]</scope>
    <source>
        <strain evidence="6">UBA8739</strain>
    </source>
</reference>
<evidence type="ECO:0000256" key="2">
    <source>
        <dbReference type="ARBA" id="ARBA00022723"/>
    </source>
</evidence>